<dbReference type="OrthoDB" id="5772858at2"/>
<dbReference type="RefSeq" id="WP_014705615.1">
    <property type="nucleotide sequence ID" value="NC_017857.3"/>
</dbReference>
<accession>I1XFS1</accession>
<organism evidence="1 2">
    <name type="scientific">Methylophaga nitratireducenticrescens</name>
    <dbReference type="NCBI Taxonomy" id="754476"/>
    <lineage>
        <taxon>Bacteria</taxon>
        <taxon>Pseudomonadati</taxon>
        <taxon>Pseudomonadota</taxon>
        <taxon>Gammaproteobacteria</taxon>
        <taxon>Thiotrichales</taxon>
        <taxon>Piscirickettsiaceae</taxon>
        <taxon>Methylophaga</taxon>
    </lineage>
</organism>
<sequence length="61" mass="6601">MFKNINSNAFRFLSRILLMTFVLSGAGFLTACEDQGPVEEAGEAIDESVEETGDAIEEATD</sequence>
<dbReference type="EMBL" id="CP003390">
    <property type="protein sequence ID" value="AFI83240.1"/>
    <property type="molecule type" value="Genomic_DNA"/>
</dbReference>
<evidence type="ECO:0000313" key="2">
    <source>
        <dbReference type="Proteomes" id="UP000009144"/>
    </source>
</evidence>
<dbReference type="HOGENOM" id="CLU_192805_3_1_6"/>
<gene>
    <name evidence="1" type="ordered locus">Q7A_389</name>
</gene>
<reference evidence="1 2" key="2">
    <citation type="journal article" date="2013" name="Int. J. Syst. Evol. Microbiol.">
        <title>Methylophaga nitratireducenticrescens sp. nov. and Methylophaga frappieri sp. nov., isolated from the biofilm of the methanol-fed denitrification system treating the seawater at the Montreal Biodome.</title>
        <authorList>
            <person name="Villeneuve C."/>
            <person name="Martineau C."/>
            <person name="Mauffrey F."/>
            <person name="Villemur R."/>
        </authorList>
    </citation>
    <scope>NUCLEOTIDE SEQUENCE [LARGE SCALE GENOMIC DNA]</scope>
    <source>
        <strain evidence="1 2">JAM1</strain>
    </source>
</reference>
<dbReference type="AlphaFoldDB" id="I1XFS1"/>
<name>I1XFS1_METNJ</name>
<evidence type="ECO:0000313" key="1">
    <source>
        <dbReference type="EMBL" id="AFI83240.1"/>
    </source>
</evidence>
<protein>
    <submittedName>
        <fullName evidence="1">Uncharacterized protein</fullName>
    </submittedName>
</protein>
<dbReference type="PATRIC" id="fig|754476.3.peg.385"/>
<dbReference type="STRING" id="754476.Q7A_389"/>
<keyword evidence="2" id="KW-1185">Reference proteome</keyword>
<dbReference type="PROSITE" id="PS51257">
    <property type="entry name" value="PROKAR_LIPOPROTEIN"/>
    <property type="match status" value="1"/>
</dbReference>
<proteinExistence type="predicted"/>
<dbReference type="KEGG" id="mej:Q7A_389"/>
<dbReference type="Proteomes" id="UP000009144">
    <property type="component" value="Chromosome"/>
</dbReference>
<reference evidence="1 2" key="1">
    <citation type="journal article" date="2012" name="J. Bacteriol.">
        <title>Complete genome sequences of Methylophaga sp. strain JAM1 and Methylophaga sp. strain JAM7.</title>
        <authorList>
            <person name="Villeneuve C."/>
            <person name="Martineau C."/>
            <person name="Mauffrey F."/>
            <person name="Villemur R."/>
        </authorList>
    </citation>
    <scope>NUCLEOTIDE SEQUENCE [LARGE SCALE GENOMIC DNA]</scope>
    <source>
        <strain evidence="1 2">JAM1</strain>
    </source>
</reference>